<evidence type="ECO:0000256" key="5">
    <source>
        <dbReference type="ARBA" id="ARBA00022989"/>
    </source>
</evidence>
<comment type="subcellular location">
    <subcellularLocation>
        <location evidence="1 7">Cell membrane</location>
        <topology evidence="1 7">Multi-pass membrane protein</topology>
    </subcellularLocation>
</comment>
<feature type="transmembrane region" description="Helical" evidence="7">
    <location>
        <begin position="181"/>
        <end position="200"/>
    </location>
</feature>
<sequence>MEMNYIRVTSKGSIWKMILLVAALVSIFVLAAMLINLNLEQFFARLENVPGVLNSMMAIDASIIPAALLELVTSLSLAFLALVVGVFLAIILSFLAASNITPNNFLSSFIKGSFAVIRSIPSLVWGLMVIASLGFGNTSGFIAMLFSAIAYLVKMFTGSIEDAGYDVIEAMRSTGASWFNIVYHGLLPLCITSFVAWITVRFEGNISESISLGIIGVGGIGLLLTQAIGTYNYAQTTTIVIIICSFMLIIEFLMTRIKSKITHGSR</sequence>
<evidence type="ECO:0000256" key="2">
    <source>
        <dbReference type="ARBA" id="ARBA00022448"/>
    </source>
</evidence>
<keyword evidence="4 7" id="KW-0812">Transmembrane</keyword>
<evidence type="ECO:0000256" key="3">
    <source>
        <dbReference type="ARBA" id="ARBA00022475"/>
    </source>
</evidence>
<dbReference type="Pfam" id="PF00528">
    <property type="entry name" value="BPD_transp_1"/>
    <property type="match status" value="1"/>
</dbReference>
<dbReference type="PANTHER" id="PTHR30043">
    <property type="entry name" value="PHOSPHONATES TRANSPORT SYSTEM PERMEASE PROTEIN"/>
    <property type="match status" value="1"/>
</dbReference>
<dbReference type="OrthoDB" id="8557224at2"/>
<dbReference type="SUPFAM" id="SSF161098">
    <property type="entry name" value="MetI-like"/>
    <property type="match status" value="1"/>
</dbReference>
<dbReference type="GO" id="GO:0005886">
    <property type="term" value="C:plasma membrane"/>
    <property type="evidence" value="ECO:0007669"/>
    <property type="project" value="UniProtKB-SubCell"/>
</dbReference>
<protein>
    <recommendedName>
        <fullName evidence="8">ABC transmembrane type-1 domain-containing protein</fullName>
    </recommendedName>
</protein>
<dbReference type="EMBL" id="BJYM01000018">
    <property type="protein sequence ID" value="GEN89103.1"/>
    <property type="molecule type" value="Genomic_DNA"/>
</dbReference>
<evidence type="ECO:0000256" key="6">
    <source>
        <dbReference type="ARBA" id="ARBA00023136"/>
    </source>
</evidence>
<dbReference type="PANTHER" id="PTHR30043:SF1">
    <property type="entry name" value="ABC TRANSPORT SYSTEM PERMEASE PROTEIN P69"/>
    <property type="match status" value="1"/>
</dbReference>
<dbReference type="GO" id="GO:0055085">
    <property type="term" value="P:transmembrane transport"/>
    <property type="evidence" value="ECO:0007669"/>
    <property type="project" value="InterPro"/>
</dbReference>
<dbReference type="Proteomes" id="UP000321558">
    <property type="component" value="Unassembled WGS sequence"/>
</dbReference>
<dbReference type="AlphaFoldDB" id="A0A511ZNR9"/>
<evidence type="ECO:0000256" key="1">
    <source>
        <dbReference type="ARBA" id="ARBA00004651"/>
    </source>
</evidence>
<keyword evidence="6 7" id="KW-0472">Membrane</keyword>
<organism evidence="9 10">
    <name type="scientific">Oceanobacillus sojae</name>
    <dbReference type="NCBI Taxonomy" id="582851"/>
    <lineage>
        <taxon>Bacteria</taxon>
        <taxon>Bacillati</taxon>
        <taxon>Bacillota</taxon>
        <taxon>Bacilli</taxon>
        <taxon>Bacillales</taxon>
        <taxon>Bacillaceae</taxon>
        <taxon>Oceanobacillus</taxon>
    </lineage>
</organism>
<feature type="transmembrane region" description="Helical" evidence="7">
    <location>
        <begin position="51"/>
        <end position="69"/>
    </location>
</feature>
<dbReference type="STRING" id="582851.GCA_900162665_03442"/>
<feature type="transmembrane region" description="Helical" evidence="7">
    <location>
        <begin position="122"/>
        <end position="153"/>
    </location>
</feature>
<dbReference type="RefSeq" id="WP_147212022.1">
    <property type="nucleotide sequence ID" value="NZ_BJYM01000018.1"/>
</dbReference>
<reference evidence="9 10" key="1">
    <citation type="submission" date="2019-07" db="EMBL/GenBank/DDBJ databases">
        <title>Whole genome shotgun sequence of Oceanobacillus sojae NBRC 105379.</title>
        <authorList>
            <person name="Hosoyama A."/>
            <person name="Uohara A."/>
            <person name="Ohji S."/>
            <person name="Ichikawa N."/>
        </authorList>
    </citation>
    <scope>NUCLEOTIDE SEQUENCE [LARGE SCALE GENOMIC DNA]</scope>
    <source>
        <strain evidence="9 10">NBRC 105379</strain>
    </source>
</reference>
<evidence type="ECO:0000259" key="8">
    <source>
        <dbReference type="PROSITE" id="PS50928"/>
    </source>
</evidence>
<dbReference type="Gene3D" id="1.10.3720.10">
    <property type="entry name" value="MetI-like"/>
    <property type="match status" value="1"/>
</dbReference>
<keyword evidence="3" id="KW-1003">Cell membrane</keyword>
<accession>A0A511ZNR9</accession>
<keyword evidence="2 7" id="KW-0813">Transport</keyword>
<feature type="transmembrane region" description="Helical" evidence="7">
    <location>
        <begin position="212"/>
        <end position="233"/>
    </location>
</feature>
<feature type="transmembrane region" description="Helical" evidence="7">
    <location>
        <begin position="14"/>
        <end position="39"/>
    </location>
</feature>
<comment type="similarity">
    <text evidence="7">Belongs to the binding-protein-dependent transport system permease family.</text>
</comment>
<comment type="caution">
    <text evidence="9">The sequence shown here is derived from an EMBL/GenBank/DDBJ whole genome shotgun (WGS) entry which is preliminary data.</text>
</comment>
<feature type="transmembrane region" description="Helical" evidence="7">
    <location>
        <begin position="75"/>
        <end position="101"/>
    </location>
</feature>
<feature type="transmembrane region" description="Helical" evidence="7">
    <location>
        <begin position="239"/>
        <end position="257"/>
    </location>
</feature>
<dbReference type="InterPro" id="IPR000515">
    <property type="entry name" value="MetI-like"/>
</dbReference>
<feature type="domain" description="ABC transmembrane type-1" evidence="8">
    <location>
        <begin position="71"/>
        <end position="254"/>
    </location>
</feature>
<evidence type="ECO:0000313" key="10">
    <source>
        <dbReference type="Proteomes" id="UP000321558"/>
    </source>
</evidence>
<name>A0A511ZNR9_9BACI</name>
<dbReference type="PROSITE" id="PS50928">
    <property type="entry name" value="ABC_TM1"/>
    <property type="match status" value="1"/>
</dbReference>
<dbReference type="InterPro" id="IPR035906">
    <property type="entry name" value="MetI-like_sf"/>
</dbReference>
<evidence type="ECO:0000313" key="9">
    <source>
        <dbReference type="EMBL" id="GEN89103.1"/>
    </source>
</evidence>
<evidence type="ECO:0000256" key="4">
    <source>
        <dbReference type="ARBA" id="ARBA00022692"/>
    </source>
</evidence>
<keyword evidence="10" id="KW-1185">Reference proteome</keyword>
<gene>
    <name evidence="9" type="ORF">OSO01_38420</name>
</gene>
<proteinExistence type="inferred from homology"/>
<keyword evidence="5 7" id="KW-1133">Transmembrane helix</keyword>
<dbReference type="CDD" id="cd06261">
    <property type="entry name" value="TM_PBP2"/>
    <property type="match status" value="1"/>
</dbReference>
<evidence type="ECO:0000256" key="7">
    <source>
        <dbReference type="RuleBase" id="RU363032"/>
    </source>
</evidence>